<dbReference type="InterPro" id="IPR005672">
    <property type="entry name" value="Phosphate_PstA"/>
</dbReference>
<feature type="transmembrane region" description="Helical" evidence="9">
    <location>
        <begin position="31"/>
        <end position="52"/>
    </location>
</feature>
<dbReference type="EMBL" id="FNCS01000010">
    <property type="protein sequence ID" value="SDG85786.1"/>
    <property type="molecule type" value="Genomic_DNA"/>
</dbReference>
<evidence type="ECO:0000256" key="6">
    <source>
        <dbReference type="ARBA" id="ARBA00022692"/>
    </source>
</evidence>
<feature type="transmembrane region" description="Helical" evidence="9">
    <location>
        <begin position="306"/>
        <end position="330"/>
    </location>
</feature>
<gene>
    <name evidence="11" type="ORF">SAMN04487974_11030</name>
</gene>
<dbReference type="RefSeq" id="WP_090597465.1">
    <property type="nucleotide sequence ID" value="NZ_FNCS01000010.1"/>
</dbReference>
<keyword evidence="5 9" id="KW-1003">Cell membrane</keyword>
<keyword evidence="8 9" id="KW-0472">Membrane</keyword>
<dbReference type="GO" id="GO:0035435">
    <property type="term" value="P:phosphate ion transmembrane transport"/>
    <property type="evidence" value="ECO:0007669"/>
    <property type="project" value="InterPro"/>
</dbReference>
<feature type="domain" description="ABC transmembrane type-1" evidence="10">
    <location>
        <begin position="235"/>
        <end position="441"/>
    </location>
</feature>
<evidence type="ECO:0000256" key="1">
    <source>
        <dbReference type="ARBA" id="ARBA00004651"/>
    </source>
</evidence>
<evidence type="ECO:0000256" key="4">
    <source>
        <dbReference type="ARBA" id="ARBA00022448"/>
    </source>
</evidence>
<comment type="subcellular location">
    <subcellularLocation>
        <location evidence="9">Cell inner membrane</location>
        <topology evidence="9">Multi-pass membrane protein</topology>
    </subcellularLocation>
    <subcellularLocation>
        <location evidence="1">Cell membrane</location>
        <topology evidence="1">Multi-pass membrane protein</topology>
    </subcellularLocation>
</comment>
<dbReference type="GO" id="GO:0005886">
    <property type="term" value="C:plasma membrane"/>
    <property type="evidence" value="ECO:0007669"/>
    <property type="project" value="UniProtKB-SubCell"/>
</dbReference>
<comment type="similarity">
    <text evidence="2 9">Belongs to the binding-protein-dependent transport system permease family. CysTW subfamily.</text>
</comment>
<evidence type="ECO:0000256" key="5">
    <source>
        <dbReference type="ARBA" id="ARBA00022475"/>
    </source>
</evidence>
<organism evidence="11 12">
    <name type="scientific">Pelagibacterium luteolum</name>
    <dbReference type="NCBI Taxonomy" id="440168"/>
    <lineage>
        <taxon>Bacteria</taxon>
        <taxon>Pseudomonadati</taxon>
        <taxon>Pseudomonadota</taxon>
        <taxon>Alphaproteobacteria</taxon>
        <taxon>Hyphomicrobiales</taxon>
        <taxon>Devosiaceae</taxon>
        <taxon>Pelagibacterium</taxon>
    </lineage>
</organism>
<dbReference type="InterPro" id="IPR035906">
    <property type="entry name" value="MetI-like_sf"/>
</dbReference>
<protein>
    <recommendedName>
        <fullName evidence="3 9">Phosphate transport system permease protein PstA</fullName>
    </recommendedName>
</protein>
<evidence type="ECO:0000256" key="2">
    <source>
        <dbReference type="ARBA" id="ARBA00007069"/>
    </source>
</evidence>
<dbReference type="PANTHER" id="PTHR43470:SF5">
    <property type="entry name" value="PHOSPHATE TRANSPORT SYSTEM PERMEASE PROTEIN PSTA"/>
    <property type="match status" value="1"/>
</dbReference>
<dbReference type="PROSITE" id="PS50928">
    <property type="entry name" value="ABC_TM1"/>
    <property type="match status" value="1"/>
</dbReference>
<dbReference type="Gene3D" id="1.10.3720.10">
    <property type="entry name" value="MetI-like"/>
    <property type="match status" value="1"/>
</dbReference>
<keyword evidence="7 9" id="KW-1133">Transmembrane helix</keyword>
<proteinExistence type="inferred from homology"/>
<dbReference type="Pfam" id="PF00528">
    <property type="entry name" value="BPD_transp_1"/>
    <property type="match status" value="1"/>
</dbReference>
<dbReference type="CDD" id="cd06261">
    <property type="entry name" value="TM_PBP2"/>
    <property type="match status" value="1"/>
</dbReference>
<evidence type="ECO:0000256" key="7">
    <source>
        <dbReference type="ARBA" id="ARBA00022989"/>
    </source>
</evidence>
<dbReference type="OrthoDB" id="9807065at2"/>
<evidence type="ECO:0000256" key="8">
    <source>
        <dbReference type="ARBA" id="ARBA00023136"/>
    </source>
</evidence>
<dbReference type="Proteomes" id="UP000199495">
    <property type="component" value="Unassembled WGS sequence"/>
</dbReference>
<keyword evidence="4" id="KW-0813">Transport</keyword>
<name>A0A1G7XNY8_9HYPH</name>
<dbReference type="SUPFAM" id="SSF161098">
    <property type="entry name" value="MetI-like"/>
    <property type="match status" value="1"/>
</dbReference>
<reference evidence="11 12" key="1">
    <citation type="submission" date="2016-10" db="EMBL/GenBank/DDBJ databases">
        <authorList>
            <person name="de Groot N.N."/>
        </authorList>
    </citation>
    <scope>NUCLEOTIDE SEQUENCE [LARGE SCALE GENOMIC DNA]</scope>
    <source>
        <strain evidence="11 12">CGMCC 1.10267</strain>
    </source>
</reference>
<keyword evidence="6 9" id="KW-0812">Transmembrane</keyword>
<dbReference type="AlphaFoldDB" id="A0A1G7XNY8"/>
<dbReference type="PANTHER" id="PTHR43470">
    <property type="entry name" value="PHOSPHATE TRANSPORT SYSTEM PERMEASE PROTEIN PSTA-RELATED"/>
    <property type="match status" value="1"/>
</dbReference>
<feature type="transmembrane region" description="Helical" evidence="9">
    <location>
        <begin position="280"/>
        <end position="300"/>
    </location>
</feature>
<dbReference type="NCBIfam" id="TIGR00974">
    <property type="entry name" value="3a0107s02c"/>
    <property type="match status" value="1"/>
</dbReference>
<sequence length="454" mass="49255">MSDLSNQTKAAGEDRHALVRKGLARRHRTEWLFRAAGLTAVILALGFVAILFTTIVSKGLPAFQQAYISANVQFDPELLNLDPAPERQAGQSQADFQAQSFAWQRELAMLNWNALVEASLRDLLPIGFEIDSRQLLSIVETSERHRLREMFVADPSLLGQTVPVEMLASANVDNWLKGTINRELGDAQQQLSAPARQLADEFYENGVIHMGFAWALLTNVDSRSAPASAGLAGAFMGSLYMLLIVIVLAVPIGVASAIYLEEFAPKSRLTDFIEVNINNLAAVPSIVFGLLGAAVFINYFRLPLSAPLAGGLVLTLMTLPTIIIATRAALKGVPQSLRQAALGLGASRSQMVFHHILPVTFPSILTASIIGVAQALGETAPLLLIGMNAFVAQIPTSPMDQATALPVQIFLWNGNENRNFFEARTSAAIMVLLGLMISLNAIAIFLRTYLERKK</sequence>
<keyword evidence="12" id="KW-1185">Reference proteome</keyword>
<feature type="transmembrane region" description="Helical" evidence="9">
    <location>
        <begin position="239"/>
        <end position="260"/>
    </location>
</feature>
<dbReference type="Pfam" id="PF11812">
    <property type="entry name" value="DUF3333"/>
    <property type="match status" value="1"/>
</dbReference>
<dbReference type="GO" id="GO:0005315">
    <property type="term" value="F:phosphate transmembrane transporter activity"/>
    <property type="evidence" value="ECO:0007669"/>
    <property type="project" value="InterPro"/>
</dbReference>
<accession>A0A1G7XNY8</accession>
<evidence type="ECO:0000256" key="9">
    <source>
        <dbReference type="RuleBase" id="RU363043"/>
    </source>
</evidence>
<dbReference type="InterPro" id="IPR000515">
    <property type="entry name" value="MetI-like"/>
</dbReference>
<dbReference type="InterPro" id="IPR024573">
    <property type="entry name" value="DUF3333"/>
</dbReference>
<evidence type="ECO:0000313" key="11">
    <source>
        <dbReference type="EMBL" id="SDG85786.1"/>
    </source>
</evidence>
<dbReference type="STRING" id="440168.SAMN04487974_11030"/>
<evidence type="ECO:0000313" key="12">
    <source>
        <dbReference type="Proteomes" id="UP000199495"/>
    </source>
</evidence>
<evidence type="ECO:0000256" key="3">
    <source>
        <dbReference type="ARBA" id="ARBA00016864"/>
    </source>
</evidence>
<feature type="transmembrane region" description="Helical" evidence="9">
    <location>
        <begin position="351"/>
        <end position="376"/>
    </location>
</feature>
<feature type="transmembrane region" description="Helical" evidence="9">
    <location>
        <begin position="427"/>
        <end position="450"/>
    </location>
</feature>
<evidence type="ECO:0000259" key="10">
    <source>
        <dbReference type="PROSITE" id="PS50928"/>
    </source>
</evidence>